<accession>A0ABW0EUI9</accession>
<dbReference type="Proteomes" id="UP001596157">
    <property type="component" value="Unassembled WGS sequence"/>
</dbReference>
<proteinExistence type="predicted"/>
<sequence>MRTKAGFRGMDPWPVDAGMVECTGTALGDVDLHSDCAVLRVSVDLHARAFTVLLRHLPTGHRARLRFTGAKVVRIDTVPGGAEDTLHSIDHYPDPLTARPTFALDLGAVCAVLRASTVTFALLAR</sequence>
<evidence type="ECO:0000313" key="1">
    <source>
        <dbReference type="EMBL" id="MFC5289220.1"/>
    </source>
</evidence>
<protein>
    <recommendedName>
        <fullName evidence="3">Glycosyl hydrolase family 36 C-terminal domain-containing protein</fullName>
    </recommendedName>
</protein>
<evidence type="ECO:0000313" key="2">
    <source>
        <dbReference type="Proteomes" id="UP001596157"/>
    </source>
</evidence>
<evidence type="ECO:0008006" key="3">
    <source>
        <dbReference type="Google" id="ProtNLM"/>
    </source>
</evidence>
<gene>
    <name evidence="1" type="ORF">ACFPM7_19385</name>
</gene>
<keyword evidence="2" id="KW-1185">Reference proteome</keyword>
<dbReference type="EMBL" id="JBHSKF010000010">
    <property type="protein sequence ID" value="MFC5289220.1"/>
    <property type="molecule type" value="Genomic_DNA"/>
</dbReference>
<organism evidence="1 2">
    <name type="scientific">Actinokineospora guangxiensis</name>
    <dbReference type="NCBI Taxonomy" id="1490288"/>
    <lineage>
        <taxon>Bacteria</taxon>
        <taxon>Bacillati</taxon>
        <taxon>Actinomycetota</taxon>
        <taxon>Actinomycetes</taxon>
        <taxon>Pseudonocardiales</taxon>
        <taxon>Pseudonocardiaceae</taxon>
        <taxon>Actinokineospora</taxon>
    </lineage>
</organism>
<name>A0ABW0EUI9_9PSEU</name>
<reference evidence="2" key="1">
    <citation type="journal article" date="2019" name="Int. J. Syst. Evol. Microbiol.">
        <title>The Global Catalogue of Microorganisms (GCM) 10K type strain sequencing project: providing services to taxonomists for standard genome sequencing and annotation.</title>
        <authorList>
            <consortium name="The Broad Institute Genomics Platform"/>
            <consortium name="The Broad Institute Genome Sequencing Center for Infectious Disease"/>
            <person name="Wu L."/>
            <person name="Ma J."/>
        </authorList>
    </citation>
    <scope>NUCLEOTIDE SEQUENCE [LARGE SCALE GENOMIC DNA]</scope>
    <source>
        <strain evidence="2">CCUG 59778</strain>
    </source>
</reference>
<comment type="caution">
    <text evidence="1">The sequence shown here is derived from an EMBL/GenBank/DDBJ whole genome shotgun (WGS) entry which is preliminary data.</text>
</comment>
<dbReference type="RefSeq" id="WP_378249068.1">
    <property type="nucleotide sequence ID" value="NZ_JBHSKF010000010.1"/>
</dbReference>